<dbReference type="Proteomes" id="UP000011715">
    <property type="component" value="Unassembled WGS sequence"/>
</dbReference>
<dbReference type="PANTHER" id="PTHR38701:SF1">
    <property type="entry name" value="UP-REGULATED DURING SEPTATION PROTEIN 1 DOMAIN-CONTAINING PROTEIN"/>
    <property type="match status" value="1"/>
</dbReference>
<reference evidence="4" key="4">
    <citation type="journal article" date="2015" name="G3 (Bethesda)">
        <title>Genome sequences of three phytopathogenic species of the Magnaporthaceae family of fungi.</title>
        <authorList>
            <person name="Okagaki L.H."/>
            <person name="Nunes C.C."/>
            <person name="Sailsbery J."/>
            <person name="Clay B."/>
            <person name="Brown D."/>
            <person name="John T."/>
            <person name="Oh Y."/>
            <person name="Young N."/>
            <person name="Fitzgerald M."/>
            <person name="Haas B.J."/>
            <person name="Zeng Q."/>
            <person name="Young S."/>
            <person name="Adiconis X."/>
            <person name="Fan L."/>
            <person name="Levin J.Z."/>
            <person name="Mitchell T.K."/>
            <person name="Okubara P.A."/>
            <person name="Farman M.L."/>
            <person name="Kohn L.M."/>
            <person name="Birren B."/>
            <person name="Ma L.-J."/>
            <person name="Dean R.A."/>
        </authorList>
    </citation>
    <scope>NUCLEOTIDE SEQUENCE</scope>
    <source>
        <strain evidence="4">ATCC 64411 / 73-15</strain>
    </source>
</reference>
<reference evidence="4" key="5">
    <citation type="submission" date="2015-06" db="UniProtKB">
        <authorList>
            <consortium name="EnsemblFungi"/>
        </authorList>
    </citation>
    <scope>IDENTIFICATION</scope>
    <source>
        <strain evidence="4">ATCC 64411</strain>
    </source>
</reference>
<dbReference type="OrthoDB" id="2555519at2759"/>
<evidence type="ECO:0000256" key="1">
    <source>
        <dbReference type="SAM" id="Coils"/>
    </source>
</evidence>
<dbReference type="AlphaFoldDB" id="A0A0C4EET4"/>
<proteinExistence type="predicted"/>
<evidence type="ECO:0000313" key="5">
    <source>
        <dbReference type="Proteomes" id="UP000011715"/>
    </source>
</evidence>
<evidence type="ECO:0000313" key="4">
    <source>
        <dbReference type="EnsemblFungi" id="MAPG_11265T0"/>
    </source>
</evidence>
<reference evidence="3" key="2">
    <citation type="submission" date="2010-05" db="EMBL/GenBank/DDBJ databases">
        <title>The Genome Sequence of Magnaporthe poae strain ATCC 64411.</title>
        <authorList>
            <consortium name="The Broad Institute Genome Sequencing Platform"/>
            <consortium name="Broad Institute Genome Sequencing Center for Infectious Disease"/>
            <person name="Ma L.-J."/>
            <person name="Dead R."/>
            <person name="Young S."/>
            <person name="Zeng Q."/>
            <person name="Koehrsen M."/>
            <person name="Alvarado L."/>
            <person name="Berlin A."/>
            <person name="Chapman S.B."/>
            <person name="Chen Z."/>
            <person name="Freedman E."/>
            <person name="Gellesch M."/>
            <person name="Goldberg J."/>
            <person name="Griggs A."/>
            <person name="Gujja S."/>
            <person name="Heilman E.R."/>
            <person name="Heiman D."/>
            <person name="Hepburn T."/>
            <person name="Howarth C."/>
            <person name="Jen D."/>
            <person name="Larson L."/>
            <person name="Mehta T."/>
            <person name="Neiman D."/>
            <person name="Pearson M."/>
            <person name="Roberts A."/>
            <person name="Saif S."/>
            <person name="Shea T."/>
            <person name="Shenoy N."/>
            <person name="Sisk P."/>
            <person name="Stolte C."/>
            <person name="Sykes S."/>
            <person name="Walk T."/>
            <person name="White J."/>
            <person name="Yandava C."/>
            <person name="Haas B."/>
            <person name="Nusbaum C."/>
            <person name="Birren B."/>
        </authorList>
    </citation>
    <scope>NUCLEOTIDE SEQUENCE</scope>
    <source>
        <strain evidence="3">ATCC 64411</strain>
    </source>
</reference>
<feature type="coiled-coil region" evidence="1">
    <location>
        <begin position="322"/>
        <end position="356"/>
    </location>
</feature>
<organism evidence="4 5">
    <name type="scientific">Magnaporthiopsis poae (strain ATCC 64411 / 73-15)</name>
    <name type="common">Kentucky bluegrass fungus</name>
    <name type="synonym">Magnaporthe poae</name>
    <dbReference type="NCBI Taxonomy" id="644358"/>
    <lineage>
        <taxon>Eukaryota</taxon>
        <taxon>Fungi</taxon>
        <taxon>Dikarya</taxon>
        <taxon>Ascomycota</taxon>
        <taxon>Pezizomycotina</taxon>
        <taxon>Sordariomycetes</taxon>
        <taxon>Sordariomycetidae</taxon>
        <taxon>Magnaporthales</taxon>
        <taxon>Magnaporthaceae</taxon>
        <taxon>Magnaporthiopsis</taxon>
    </lineage>
</organism>
<protein>
    <submittedName>
        <fullName evidence="3 4">Uncharacterized protein</fullName>
    </submittedName>
</protein>
<feature type="compositionally biased region" description="Acidic residues" evidence="2">
    <location>
        <begin position="269"/>
        <end position="294"/>
    </location>
</feature>
<dbReference type="eggNOG" id="ENOG502SDCC">
    <property type="taxonomic scope" value="Eukaryota"/>
</dbReference>
<dbReference type="PANTHER" id="PTHR38701">
    <property type="entry name" value="CHROMOSOME 8, WHOLE GENOME SHOTGUN SEQUENCE"/>
    <property type="match status" value="1"/>
</dbReference>
<feature type="compositionally biased region" description="Low complexity" evidence="2">
    <location>
        <begin position="110"/>
        <end position="121"/>
    </location>
</feature>
<feature type="region of interest" description="Disordered" evidence="2">
    <location>
        <begin position="529"/>
        <end position="557"/>
    </location>
</feature>
<gene>
    <name evidence="3" type="ORF">MAPG_11265</name>
</gene>
<evidence type="ECO:0000256" key="2">
    <source>
        <dbReference type="SAM" id="MobiDB-lite"/>
    </source>
</evidence>
<feature type="compositionally biased region" description="Low complexity" evidence="2">
    <location>
        <begin position="295"/>
        <end position="306"/>
    </location>
</feature>
<dbReference type="EnsemblFungi" id="MAPG_11265T0">
    <property type="protein sequence ID" value="MAPG_11265T0"/>
    <property type="gene ID" value="MAPG_11265"/>
</dbReference>
<dbReference type="EMBL" id="ADBL01002776">
    <property type="status" value="NOT_ANNOTATED_CDS"/>
    <property type="molecule type" value="Genomic_DNA"/>
</dbReference>
<keyword evidence="5" id="KW-1185">Reference proteome</keyword>
<evidence type="ECO:0000313" key="3">
    <source>
        <dbReference type="EMBL" id="KLU92319.1"/>
    </source>
</evidence>
<feature type="region of interest" description="Disordered" evidence="2">
    <location>
        <begin position="394"/>
        <end position="444"/>
    </location>
</feature>
<dbReference type="VEuPathDB" id="FungiDB:MAPG_11265"/>
<feature type="compositionally biased region" description="Acidic residues" evidence="2">
    <location>
        <begin position="394"/>
        <end position="423"/>
    </location>
</feature>
<feature type="region of interest" description="Disordered" evidence="2">
    <location>
        <begin position="102"/>
        <end position="319"/>
    </location>
</feature>
<reference evidence="3" key="3">
    <citation type="submission" date="2011-03" db="EMBL/GenBank/DDBJ databases">
        <title>Annotation of Magnaporthe poae ATCC 64411.</title>
        <authorList>
            <person name="Ma L.-J."/>
            <person name="Dead R."/>
            <person name="Young S.K."/>
            <person name="Zeng Q."/>
            <person name="Gargeya S."/>
            <person name="Fitzgerald M."/>
            <person name="Haas B."/>
            <person name="Abouelleil A."/>
            <person name="Alvarado L."/>
            <person name="Arachchi H.M."/>
            <person name="Berlin A."/>
            <person name="Brown A."/>
            <person name="Chapman S.B."/>
            <person name="Chen Z."/>
            <person name="Dunbar C."/>
            <person name="Freedman E."/>
            <person name="Gearin G."/>
            <person name="Gellesch M."/>
            <person name="Goldberg J."/>
            <person name="Griggs A."/>
            <person name="Gujja S."/>
            <person name="Heiman D."/>
            <person name="Howarth C."/>
            <person name="Larson L."/>
            <person name="Lui A."/>
            <person name="MacDonald P.J.P."/>
            <person name="Mehta T."/>
            <person name="Montmayeur A."/>
            <person name="Murphy C."/>
            <person name="Neiman D."/>
            <person name="Pearson M."/>
            <person name="Priest M."/>
            <person name="Roberts A."/>
            <person name="Saif S."/>
            <person name="Shea T."/>
            <person name="Shenoy N."/>
            <person name="Sisk P."/>
            <person name="Stolte C."/>
            <person name="Sykes S."/>
            <person name="Yandava C."/>
            <person name="Wortman J."/>
            <person name="Nusbaum C."/>
            <person name="Birren B."/>
        </authorList>
    </citation>
    <scope>NUCLEOTIDE SEQUENCE</scope>
    <source>
        <strain evidence="3">ATCC 64411</strain>
    </source>
</reference>
<keyword evidence="1" id="KW-0175">Coiled coil</keyword>
<name>A0A0C4EET4_MAGP6</name>
<dbReference type="EMBL" id="GL876980">
    <property type="protein sequence ID" value="KLU92319.1"/>
    <property type="molecule type" value="Genomic_DNA"/>
</dbReference>
<dbReference type="STRING" id="644358.A0A0C4EET4"/>
<sequence>MVSFSSAPSDLAKVAAPPLSAPADSKFFYASSARPQSVVGAPQKLFQAPQQQKPSTFCYANGTSLPPKPNTPSTVASAPFSPALGPPISTPSDAFSNKFVYANGEPDVLPSPRSGSRPGSSMSATSKVAQGRGISGAGPPAAPYGSSRPVSPLKQPFQPVSRPSVGTTALPSKRLTPPAGSLPFTAPAAGQAQGRRISNEYPLHVAGGGSSHKRNKSSATSIDNAPAAFARVAPTPRMVPSRPPSLEISSPTGLGFPAGFTGLLQAAEELSEGSEDDDFDDGDDGNDDDDDDNASDASDTSASKSKSPVDELVINARRERKVQDLQITNASLEAINRTLERQLRKQTAELRRYKRLSRAGRLSIASVNSGSASDATMEGPLRDPATMGLEDLSEEDLSGAAEDEAEPPEEEEEEMSDIGEEDGSGSSQLSPATVAERDSRHRKRDEKRLLMDLSKHQQLLVDSQKINQSIKRCMSWTEELIKEGQRALEYQVRISEVDINGNALRDEDEDEDVDDEGETMPAVVVDFGHGEHGFVNGESGKGSQDRDSGVELPSDGG</sequence>
<feature type="region of interest" description="Disordered" evidence="2">
    <location>
        <begin position="47"/>
        <end position="89"/>
    </location>
</feature>
<accession>A0A0C4EET4</accession>
<reference evidence="5" key="1">
    <citation type="submission" date="2010-05" db="EMBL/GenBank/DDBJ databases">
        <title>The genome sequence of Magnaporthe poae strain ATCC 64411.</title>
        <authorList>
            <person name="Ma L.-J."/>
            <person name="Dead R."/>
            <person name="Young S."/>
            <person name="Zeng Q."/>
            <person name="Koehrsen M."/>
            <person name="Alvarado L."/>
            <person name="Berlin A."/>
            <person name="Chapman S.B."/>
            <person name="Chen Z."/>
            <person name="Freedman E."/>
            <person name="Gellesch M."/>
            <person name="Goldberg J."/>
            <person name="Griggs A."/>
            <person name="Gujja S."/>
            <person name="Heilman E.R."/>
            <person name="Heiman D."/>
            <person name="Hepburn T."/>
            <person name="Howarth C."/>
            <person name="Jen D."/>
            <person name="Larson L."/>
            <person name="Mehta T."/>
            <person name="Neiman D."/>
            <person name="Pearson M."/>
            <person name="Roberts A."/>
            <person name="Saif S."/>
            <person name="Shea T."/>
            <person name="Shenoy N."/>
            <person name="Sisk P."/>
            <person name="Stolte C."/>
            <person name="Sykes S."/>
            <person name="Walk T."/>
            <person name="White J."/>
            <person name="Yandava C."/>
            <person name="Haas B."/>
            <person name="Nusbaum C."/>
            <person name="Birren B."/>
        </authorList>
    </citation>
    <scope>NUCLEOTIDE SEQUENCE [LARGE SCALE GENOMIC DNA]</scope>
    <source>
        <strain evidence="5">ATCC 64411 / 73-15</strain>
    </source>
</reference>